<evidence type="ECO:0000256" key="9">
    <source>
        <dbReference type="SAM" id="MobiDB-lite"/>
    </source>
</evidence>
<dbReference type="GO" id="GO:0007030">
    <property type="term" value="P:Golgi organization"/>
    <property type="evidence" value="ECO:0007669"/>
    <property type="project" value="TreeGrafter"/>
</dbReference>
<keyword evidence="7" id="KW-0472">Membrane</keyword>
<dbReference type="GO" id="GO:0006886">
    <property type="term" value="P:intracellular protein transport"/>
    <property type="evidence" value="ECO:0007669"/>
    <property type="project" value="InterPro"/>
</dbReference>
<dbReference type="InterPro" id="IPR019335">
    <property type="entry name" value="COG7"/>
</dbReference>
<dbReference type="PANTHER" id="PTHR21443:SF0">
    <property type="entry name" value="CONSERVED OLIGOMERIC GOLGI COMPLEX SUBUNIT 7"/>
    <property type="match status" value="1"/>
</dbReference>
<proteinExistence type="inferred from homology"/>
<gene>
    <name evidence="10" type="ORF">TRICI_004086</name>
</gene>
<evidence type="ECO:0000313" key="10">
    <source>
        <dbReference type="EMBL" id="KAA8910652.1"/>
    </source>
</evidence>
<evidence type="ECO:0000256" key="5">
    <source>
        <dbReference type="ARBA" id="ARBA00022927"/>
    </source>
</evidence>
<dbReference type="GO" id="GO:0017119">
    <property type="term" value="C:Golgi transport complex"/>
    <property type="evidence" value="ECO:0007669"/>
    <property type="project" value="InterPro"/>
</dbReference>
<name>A0A642V3A4_9ASCO</name>
<accession>A0A642V3A4</accession>
<comment type="subcellular location">
    <subcellularLocation>
        <location evidence="1">Golgi apparatus membrane</location>
        <topology evidence="1">Peripheral membrane protein</topology>
    </subcellularLocation>
</comment>
<evidence type="ECO:0000256" key="7">
    <source>
        <dbReference type="ARBA" id="ARBA00023136"/>
    </source>
</evidence>
<comment type="caution">
    <text evidence="10">The sequence shown here is derived from an EMBL/GenBank/DDBJ whole genome shotgun (WGS) entry which is preliminary data.</text>
</comment>
<dbReference type="EMBL" id="SWFS01000306">
    <property type="protein sequence ID" value="KAA8910652.1"/>
    <property type="molecule type" value="Genomic_DNA"/>
</dbReference>
<dbReference type="Proteomes" id="UP000761534">
    <property type="component" value="Unassembled WGS sequence"/>
</dbReference>
<dbReference type="Gene3D" id="6.10.250.2790">
    <property type="match status" value="1"/>
</dbReference>
<dbReference type="GO" id="GO:0000139">
    <property type="term" value="C:Golgi membrane"/>
    <property type="evidence" value="ECO:0007669"/>
    <property type="project" value="UniProtKB-SubCell"/>
</dbReference>
<reference evidence="10" key="1">
    <citation type="journal article" date="2019" name="G3 (Bethesda)">
        <title>Genome Assemblies of Two Rare Opportunistic Yeast Pathogens: Diutina rugosa (syn. Candida rugosa) and Trichomonascus ciferrii (syn. Candida ciferrii).</title>
        <authorList>
            <person name="Mixao V."/>
            <person name="Saus E."/>
            <person name="Hansen A.P."/>
            <person name="Lass-Florl C."/>
            <person name="Gabaldon T."/>
        </authorList>
    </citation>
    <scope>NUCLEOTIDE SEQUENCE</scope>
    <source>
        <strain evidence="10">CBS 4856</strain>
    </source>
</reference>
<evidence type="ECO:0000256" key="8">
    <source>
        <dbReference type="ARBA" id="ARBA00031345"/>
    </source>
</evidence>
<evidence type="ECO:0000256" key="6">
    <source>
        <dbReference type="ARBA" id="ARBA00023034"/>
    </source>
</evidence>
<organism evidence="10 11">
    <name type="scientific">Trichomonascus ciferrii</name>
    <dbReference type="NCBI Taxonomy" id="44093"/>
    <lineage>
        <taxon>Eukaryota</taxon>
        <taxon>Fungi</taxon>
        <taxon>Dikarya</taxon>
        <taxon>Ascomycota</taxon>
        <taxon>Saccharomycotina</taxon>
        <taxon>Dipodascomycetes</taxon>
        <taxon>Dipodascales</taxon>
        <taxon>Trichomonascaceae</taxon>
        <taxon>Trichomonascus</taxon>
        <taxon>Trichomonascus ciferrii complex</taxon>
    </lineage>
</organism>
<dbReference type="PANTHER" id="PTHR21443">
    <property type="entry name" value="CONSERVED OLIGOMERIC GOLGI COMPLEX COMPONENT 7"/>
    <property type="match status" value="1"/>
</dbReference>
<protein>
    <recommendedName>
        <fullName evidence="3">Conserved oligomeric Golgi complex subunit 7</fullName>
    </recommendedName>
    <alternativeName>
        <fullName evidence="8">Component of oligomeric Golgi complex 7</fullName>
    </alternativeName>
</protein>
<dbReference type="VEuPathDB" id="FungiDB:TRICI_004086"/>
<keyword evidence="5" id="KW-0653">Protein transport</keyword>
<evidence type="ECO:0000256" key="4">
    <source>
        <dbReference type="ARBA" id="ARBA00022448"/>
    </source>
</evidence>
<keyword evidence="4" id="KW-0813">Transport</keyword>
<comment type="similarity">
    <text evidence="2">Belongs to the COG7 family.</text>
</comment>
<feature type="compositionally biased region" description="Polar residues" evidence="9">
    <location>
        <begin position="210"/>
        <end position="234"/>
    </location>
</feature>
<feature type="region of interest" description="Disordered" evidence="9">
    <location>
        <begin position="202"/>
        <end position="240"/>
    </location>
</feature>
<evidence type="ECO:0000256" key="1">
    <source>
        <dbReference type="ARBA" id="ARBA00004395"/>
    </source>
</evidence>
<dbReference type="GO" id="GO:0006890">
    <property type="term" value="P:retrograde vesicle-mediated transport, Golgi to endoplasmic reticulum"/>
    <property type="evidence" value="ECO:0007669"/>
    <property type="project" value="TreeGrafter"/>
</dbReference>
<sequence>MDEELKTTEQVIARFCDPELVPHGFLDSSLPAFENSSQLSELHSRASTLLSQLDHHSQELTWQLEGLTGELLRASTKVNYVIEILRSDVAGLVSEVDEVAGPKVQRLKDIENQNDTIKKLQMLVKVKERMLSVRKVFEEAKSFNEQELSATVDKLIENESYDSAIEKINRAQGLVEVWKGTNVYSSRVKFINALHKRVQAAKDEKAGLNKRQSSSTNTTPKSSMDSSRPSTPATTDGYGFFGQLSRRMGY</sequence>
<evidence type="ECO:0000256" key="3">
    <source>
        <dbReference type="ARBA" id="ARBA00020984"/>
    </source>
</evidence>
<dbReference type="AlphaFoldDB" id="A0A642V3A4"/>
<dbReference type="OrthoDB" id="5413829at2759"/>
<keyword evidence="6" id="KW-0333">Golgi apparatus</keyword>
<evidence type="ECO:0000256" key="2">
    <source>
        <dbReference type="ARBA" id="ARBA00005831"/>
    </source>
</evidence>
<keyword evidence="11" id="KW-1185">Reference proteome</keyword>
<evidence type="ECO:0000313" key="11">
    <source>
        <dbReference type="Proteomes" id="UP000761534"/>
    </source>
</evidence>